<evidence type="ECO:0000313" key="1">
    <source>
        <dbReference type="EMBL" id="RXH21199.1"/>
    </source>
</evidence>
<accession>A0A4V1L0S2</accession>
<organism evidence="1 2">
    <name type="scientific">Bradyrhizobium zhanjiangense</name>
    <dbReference type="NCBI Taxonomy" id="1325107"/>
    <lineage>
        <taxon>Bacteria</taxon>
        <taxon>Pseudomonadati</taxon>
        <taxon>Pseudomonadota</taxon>
        <taxon>Alphaproteobacteria</taxon>
        <taxon>Hyphomicrobiales</taxon>
        <taxon>Nitrobacteraceae</taxon>
        <taxon>Bradyrhizobium</taxon>
    </lineage>
</organism>
<evidence type="ECO:0000313" key="2">
    <source>
        <dbReference type="Proteomes" id="UP000290565"/>
    </source>
</evidence>
<dbReference type="Proteomes" id="UP000290565">
    <property type="component" value="Unassembled WGS sequence"/>
</dbReference>
<gene>
    <name evidence="1" type="ORF">XH94_38115</name>
</gene>
<protein>
    <submittedName>
        <fullName evidence="1">Uncharacterized protein</fullName>
    </submittedName>
</protein>
<proteinExistence type="predicted"/>
<name>A0A4V1L0S2_9BRAD</name>
<sequence length="71" mass="8054">MQTSRDHTWPHWLITRLQIGELDRRESQRFNKVALPDAVLVSVSVEAASSGEDLRSTDHESEVRACGFIAF</sequence>
<dbReference type="EMBL" id="LBJM01000208">
    <property type="protein sequence ID" value="RXH21199.1"/>
    <property type="molecule type" value="Genomic_DNA"/>
</dbReference>
<dbReference type="AlphaFoldDB" id="A0A4V1L0S2"/>
<comment type="caution">
    <text evidence="1">The sequence shown here is derived from an EMBL/GenBank/DDBJ whole genome shotgun (WGS) entry which is preliminary data.</text>
</comment>
<reference evidence="1 2" key="1">
    <citation type="submission" date="2015-04" db="EMBL/GenBank/DDBJ databases">
        <title>Comparative genomics of rhizobia nodulating Arachis hypogaea in China.</title>
        <authorList>
            <person name="Li Y."/>
        </authorList>
    </citation>
    <scope>NUCLEOTIDE SEQUENCE [LARGE SCALE GENOMIC DNA]</scope>
    <source>
        <strain evidence="1 2">CCBAU 51787</strain>
    </source>
</reference>